<feature type="transmembrane region" description="Helical" evidence="2">
    <location>
        <begin position="542"/>
        <end position="563"/>
    </location>
</feature>
<evidence type="ECO:0000256" key="1">
    <source>
        <dbReference type="SAM" id="MobiDB-lite"/>
    </source>
</evidence>
<evidence type="ECO:0000313" key="4">
    <source>
        <dbReference type="EMBL" id="KAK7101545.1"/>
    </source>
</evidence>
<feature type="compositionally biased region" description="Polar residues" evidence="1">
    <location>
        <begin position="59"/>
        <end position="71"/>
    </location>
</feature>
<dbReference type="Proteomes" id="UP001374579">
    <property type="component" value="Unassembled WGS sequence"/>
</dbReference>
<feature type="transmembrane region" description="Helical" evidence="2">
    <location>
        <begin position="511"/>
        <end position="536"/>
    </location>
</feature>
<feature type="transmembrane region" description="Helical" evidence="2">
    <location>
        <begin position="801"/>
        <end position="821"/>
    </location>
</feature>
<keyword evidence="2" id="KW-0472">Membrane</keyword>
<proteinExistence type="predicted"/>
<accession>A0AAN9BDN6</accession>
<evidence type="ECO:0000313" key="5">
    <source>
        <dbReference type="Proteomes" id="UP001374579"/>
    </source>
</evidence>
<evidence type="ECO:0000256" key="2">
    <source>
        <dbReference type="SAM" id="Phobius"/>
    </source>
</evidence>
<gene>
    <name evidence="4" type="ORF">V1264_019911</name>
</gene>
<feature type="transmembrane region" description="Helical" evidence="2">
    <location>
        <begin position="827"/>
        <end position="844"/>
    </location>
</feature>
<sequence length="1001" mass="112819">MATGSSVLGWTLLVLCACLFCQEVTSQTQPQVLPPGNGSDVTYASNVDTTVAPSLATPEGNSTAGTPSTTRATPDCTLASVYRVRDTLEGFLISGAKLIEIDLTLQDYPPDFLNHRLKGLFAPRHWVRSTGRQGRSLLVLEDNYDFMSLFFLSIGVHEMNVTLRDSPRGCLKDLNKEETLNAIRDILLNDFKPPGQEDGSLSVDEHVCNMKVKDNDGYAEFIYTCCHKSPDGYVICEDVMEDDWLNVLLTFIIITKVLVVLYSPSFLPGSIYRLKYVATEYICHIPDNKPVKRVKVVVTQYPSNYGSEEKVVKLSELKGMEYFKTMVDTNMHMDKVYQVTFDKVRLSVKTRRLLGENYVPVGLLKVIYNNLVRCRIRKLDSVHMCCDTDILGKLNPGVKVMKWSTCVKVLARVILLLIIISPWIIRMWVFYNFEGDMVDAKKAAAKEMGLGTYFQGSMTLFLTPLHGIFIIIYLIFIVDSAVYGIISKAMKEKFKKVLRKCLRDMRERSRIAVCSWSTRLFVVPFQMFGLVGLLLFLPYLVIVLPLAIPVAAFYLFPAVNLTIRLLIHFFLFMCPTSTVDKWENFTSKFSTLRTQLGLQRVTAEETFERGNKMSKKEVILQVVVILMCLVSFWSITFLLMEVVSFFVEMAVYTLMGIIVNAGATLQYVTVFFLTVMYGRTAFKDVHTTYLTYHKKIHTLLLEMKREEINKVARKEALDQENTVFRIQGDMVAASPEPDIRFVVKGGKPMWKTSSMLMFLDRQDTPFTPEKFFYDVINLNYCGAPGPLYVHFIGAFWTFGRILLFLFFVFVVVMAFGDAYSVSTTNQLLATVAGGFIPFLFRYVFASAGGVPSLYTDSVQFTVQFHQAINRFMQNWPIFDIVPIEFGEYNPRDSLLLNSTSVVGQQPPPSTNHSSPGFGDASGVEEGDVEKIDIDSVDGFEDEGSVDMIIDVSTAETRRGGPGGLKEAGSTSMLGDSFNRSTTSSSARMYRPPRKSERAIDV</sequence>
<feature type="region of interest" description="Disordered" evidence="1">
    <location>
        <begin position="899"/>
        <end position="923"/>
    </location>
</feature>
<comment type="caution">
    <text evidence="4">The sequence shown here is derived from an EMBL/GenBank/DDBJ whole genome shotgun (WGS) entry which is preliminary data.</text>
</comment>
<organism evidence="4 5">
    <name type="scientific">Littorina saxatilis</name>
    <dbReference type="NCBI Taxonomy" id="31220"/>
    <lineage>
        <taxon>Eukaryota</taxon>
        <taxon>Metazoa</taxon>
        <taxon>Spiralia</taxon>
        <taxon>Lophotrochozoa</taxon>
        <taxon>Mollusca</taxon>
        <taxon>Gastropoda</taxon>
        <taxon>Caenogastropoda</taxon>
        <taxon>Littorinimorpha</taxon>
        <taxon>Littorinoidea</taxon>
        <taxon>Littorinidae</taxon>
        <taxon>Littorina</taxon>
    </lineage>
</organism>
<keyword evidence="3" id="KW-0732">Signal</keyword>
<protein>
    <submittedName>
        <fullName evidence="4">Uncharacterized protein</fullName>
    </submittedName>
</protein>
<reference evidence="4 5" key="1">
    <citation type="submission" date="2024-02" db="EMBL/GenBank/DDBJ databases">
        <title>Chromosome-scale genome assembly of the rough periwinkle Littorina saxatilis.</title>
        <authorList>
            <person name="De Jode A."/>
            <person name="Faria R."/>
            <person name="Formenti G."/>
            <person name="Sims Y."/>
            <person name="Smith T.P."/>
            <person name="Tracey A."/>
            <person name="Wood J.M.D."/>
            <person name="Zagrodzka Z.B."/>
            <person name="Johannesson K."/>
            <person name="Butlin R.K."/>
            <person name="Leder E.H."/>
        </authorList>
    </citation>
    <scope>NUCLEOTIDE SEQUENCE [LARGE SCALE GENOMIC DNA]</scope>
    <source>
        <strain evidence="4">Snail1</strain>
        <tissue evidence="4">Muscle</tissue>
    </source>
</reference>
<keyword evidence="2" id="KW-1133">Transmembrane helix</keyword>
<feature type="transmembrane region" description="Helical" evidence="2">
    <location>
        <begin position="409"/>
        <end position="431"/>
    </location>
</feature>
<feature type="region of interest" description="Disordered" evidence="1">
    <location>
        <begin position="52"/>
        <end position="71"/>
    </location>
</feature>
<dbReference type="EMBL" id="JBAMIC010000010">
    <property type="protein sequence ID" value="KAK7101545.1"/>
    <property type="molecule type" value="Genomic_DNA"/>
</dbReference>
<feature type="transmembrane region" description="Helical" evidence="2">
    <location>
        <begin position="618"/>
        <end position="639"/>
    </location>
</feature>
<dbReference type="AlphaFoldDB" id="A0AAN9BDN6"/>
<keyword evidence="5" id="KW-1185">Reference proteome</keyword>
<evidence type="ECO:0000256" key="3">
    <source>
        <dbReference type="SAM" id="SignalP"/>
    </source>
</evidence>
<feature type="transmembrane region" description="Helical" evidence="2">
    <location>
        <begin position="244"/>
        <end position="263"/>
    </location>
</feature>
<feature type="compositionally biased region" description="Polar residues" evidence="1">
    <location>
        <begin position="968"/>
        <end position="986"/>
    </location>
</feature>
<feature type="transmembrane region" description="Helical" evidence="2">
    <location>
        <begin position="651"/>
        <end position="673"/>
    </location>
</feature>
<feature type="region of interest" description="Disordered" evidence="1">
    <location>
        <begin position="951"/>
        <end position="1001"/>
    </location>
</feature>
<feature type="chain" id="PRO_5043044597" evidence="3">
    <location>
        <begin position="27"/>
        <end position="1001"/>
    </location>
</feature>
<name>A0AAN9BDN6_9CAEN</name>
<keyword evidence="2" id="KW-0812">Transmembrane</keyword>
<feature type="transmembrane region" description="Helical" evidence="2">
    <location>
        <begin position="468"/>
        <end position="490"/>
    </location>
</feature>
<feature type="signal peptide" evidence="3">
    <location>
        <begin position="1"/>
        <end position="26"/>
    </location>
</feature>